<organism evidence="3">
    <name type="scientific">Capitella teleta</name>
    <name type="common">Polychaete worm</name>
    <dbReference type="NCBI Taxonomy" id="283909"/>
    <lineage>
        <taxon>Eukaryota</taxon>
        <taxon>Metazoa</taxon>
        <taxon>Spiralia</taxon>
        <taxon>Lophotrochozoa</taxon>
        <taxon>Annelida</taxon>
        <taxon>Polychaeta</taxon>
        <taxon>Sedentaria</taxon>
        <taxon>Scolecida</taxon>
        <taxon>Capitellidae</taxon>
        <taxon>Capitella</taxon>
    </lineage>
</organism>
<keyword evidence="2" id="KW-0732">Signal</keyword>
<dbReference type="EnsemblMetazoa" id="CapteT197024">
    <property type="protein sequence ID" value="CapteP197024"/>
    <property type="gene ID" value="CapteG197024"/>
</dbReference>
<proteinExistence type="predicted"/>
<keyword evidence="1" id="KW-1133">Transmembrane helix</keyword>
<reference evidence="5" key="1">
    <citation type="submission" date="2012-12" db="EMBL/GenBank/DDBJ databases">
        <authorList>
            <person name="Hellsten U."/>
            <person name="Grimwood J."/>
            <person name="Chapman J.A."/>
            <person name="Shapiro H."/>
            <person name="Aerts A."/>
            <person name="Otillar R.P."/>
            <person name="Terry A.Y."/>
            <person name="Boore J.L."/>
            <person name="Simakov O."/>
            <person name="Marletaz F."/>
            <person name="Cho S.-J."/>
            <person name="Edsinger-Gonzales E."/>
            <person name="Havlak P."/>
            <person name="Kuo D.-H."/>
            <person name="Larsson T."/>
            <person name="Lv J."/>
            <person name="Arendt D."/>
            <person name="Savage R."/>
            <person name="Osoegawa K."/>
            <person name="de Jong P."/>
            <person name="Lindberg D.R."/>
            <person name="Seaver E.C."/>
            <person name="Weisblat D.A."/>
            <person name="Putnam N.H."/>
            <person name="Grigoriev I.V."/>
            <person name="Rokhsar D.S."/>
        </authorList>
    </citation>
    <scope>NUCLEOTIDE SEQUENCE</scope>
    <source>
        <strain evidence="5">I ESC-2004</strain>
    </source>
</reference>
<evidence type="ECO:0000313" key="4">
    <source>
        <dbReference type="EnsemblMetazoa" id="CapteP197024"/>
    </source>
</evidence>
<dbReference type="Proteomes" id="UP000014760">
    <property type="component" value="Unassembled WGS sequence"/>
</dbReference>
<accession>R7VEC7</accession>
<protein>
    <recommendedName>
        <fullName evidence="6">Ig-like domain-containing protein</fullName>
    </recommendedName>
</protein>
<keyword evidence="1" id="KW-0812">Transmembrane</keyword>
<evidence type="ECO:0000256" key="2">
    <source>
        <dbReference type="SAM" id="SignalP"/>
    </source>
</evidence>
<feature type="chain" id="PRO_5008789005" description="Ig-like domain-containing protein" evidence="2">
    <location>
        <begin position="32"/>
        <end position="321"/>
    </location>
</feature>
<dbReference type="HOGENOM" id="CLU_866672_0_0_1"/>
<gene>
    <name evidence="3" type="ORF">CAPTEDRAFT_197024</name>
</gene>
<feature type="signal peptide" evidence="2">
    <location>
        <begin position="1"/>
        <end position="31"/>
    </location>
</feature>
<keyword evidence="5" id="KW-1185">Reference proteome</keyword>
<evidence type="ECO:0000313" key="3">
    <source>
        <dbReference type="EMBL" id="ELU14035.1"/>
    </source>
</evidence>
<dbReference type="EMBL" id="KB294813">
    <property type="protein sequence ID" value="ELU14035.1"/>
    <property type="molecule type" value="Genomic_DNA"/>
</dbReference>
<dbReference type="AlphaFoldDB" id="R7VEC7"/>
<keyword evidence="1" id="KW-0472">Membrane</keyword>
<reference evidence="4" key="3">
    <citation type="submission" date="2015-06" db="UniProtKB">
        <authorList>
            <consortium name="EnsemblMetazoa"/>
        </authorList>
    </citation>
    <scope>IDENTIFICATION</scope>
</reference>
<evidence type="ECO:0000256" key="1">
    <source>
        <dbReference type="SAM" id="Phobius"/>
    </source>
</evidence>
<feature type="transmembrane region" description="Helical" evidence="1">
    <location>
        <begin position="161"/>
        <end position="183"/>
    </location>
</feature>
<name>R7VEC7_CAPTE</name>
<dbReference type="EMBL" id="AMQN01004972">
    <property type="status" value="NOT_ANNOTATED_CDS"/>
    <property type="molecule type" value="Genomic_DNA"/>
</dbReference>
<sequence length="321" mass="35906">MARHLISEFKMTATKALVLIATWAIIGSVQGQGKVPYDWKNAPYDNDDFNVKVHYSKDAILECNDTRVSGIEGKEVLFWVTPELEILKPGSELEFNTLDGLAGWYVSGDGFQLHINLTHDRHFGMYYCMLNDSDGQEWAVKTAINFKGAYWGNVWWRYETATIWSIVGSAVCAAIFTIGAFLWTRFEDDTDEINPDEDDFDAILAKLGYNNNDYDDVCEKNGKPPASDMQIRENPQMYENMDSTAAPPVEDVGNGANGGYDFPISVNDEIPDPYYSVIEINGSSKAKHDGQETVGMKELDKTTTAQENSSAAIEIVDDIRL</sequence>
<evidence type="ECO:0008006" key="6">
    <source>
        <dbReference type="Google" id="ProtNLM"/>
    </source>
</evidence>
<evidence type="ECO:0000313" key="5">
    <source>
        <dbReference type="Proteomes" id="UP000014760"/>
    </source>
</evidence>
<reference evidence="3 5" key="2">
    <citation type="journal article" date="2013" name="Nature">
        <title>Insights into bilaterian evolution from three spiralian genomes.</title>
        <authorList>
            <person name="Simakov O."/>
            <person name="Marletaz F."/>
            <person name="Cho S.J."/>
            <person name="Edsinger-Gonzales E."/>
            <person name="Havlak P."/>
            <person name="Hellsten U."/>
            <person name="Kuo D.H."/>
            <person name="Larsson T."/>
            <person name="Lv J."/>
            <person name="Arendt D."/>
            <person name="Savage R."/>
            <person name="Osoegawa K."/>
            <person name="de Jong P."/>
            <person name="Grimwood J."/>
            <person name="Chapman J.A."/>
            <person name="Shapiro H."/>
            <person name="Aerts A."/>
            <person name="Otillar R.P."/>
            <person name="Terry A.Y."/>
            <person name="Boore J.L."/>
            <person name="Grigoriev I.V."/>
            <person name="Lindberg D.R."/>
            <person name="Seaver E.C."/>
            <person name="Weisblat D.A."/>
            <person name="Putnam N.H."/>
            <person name="Rokhsar D.S."/>
        </authorList>
    </citation>
    <scope>NUCLEOTIDE SEQUENCE</scope>
    <source>
        <strain evidence="3 5">I ESC-2004</strain>
    </source>
</reference>